<dbReference type="PROSITE" id="PS50203">
    <property type="entry name" value="CALPAIN_CAT"/>
    <property type="match status" value="1"/>
</dbReference>
<name>M7WVF4_RHOT1</name>
<evidence type="ECO:0000313" key="8">
    <source>
        <dbReference type="Proteomes" id="UP000016926"/>
    </source>
</evidence>
<evidence type="ECO:0000256" key="5">
    <source>
        <dbReference type="PROSITE-ProRule" id="PRU00239"/>
    </source>
</evidence>
<evidence type="ECO:0000256" key="1">
    <source>
        <dbReference type="ARBA" id="ARBA00010193"/>
    </source>
</evidence>
<dbReference type="InterPro" id="IPR038765">
    <property type="entry name" value="Papain-like_cys_pep_sf"/>
</dbReference>
<protein>
    <submittedName>
        <fullName evidence="7">Calcium-dependent cysteine-type endopeptidase</fullName>
    </submittedName>
</protein>
<dbReference type="Gene3D" id="3.90.70.10">
    <property type="entry name" value="Cysteine proteinases"/>
    <property type="match status" value="1"/>
</dbReference>
<dbReference type="EMBL" id="KB722644">
    <property type="protein sequence ID" value="EMS24577.1"/>
    <property type="molecule type" value="Genomic_DNA"/>
</dbReference>
<dbReference type="SMART" id="SM00720">
    <property type="entry name" value="calpain_III"/>
    <property type="match status" value="1"/>
</dbReference>
<dbReference type="eggNOG" id="KOG0045">
    <property type="taxonomic scope" value="Eukaryota"/>
</dbReference>
<proteinExistence type="inferred from homology"/>
<dbReference type="InterPro" id="IPR022683">
    <property type="entry name" value="Calpain_III"/>
</dbReference>
<feature type="domain" description="Calpain catalytic" evidence="6">
    <location>
        <begin position="185"/>
        <end position="464"/>
    </location>
</feature>
<dbReference type="PANTHER" id="PTHR46143">
    <property type="entry name" value="CALPAIN-7"/>
    <property type="match status" value="1"/>
</dbReference>
<dbReference type="MEROPS" id="C02.029"/>
<keyword evidence="3 5" id="KW-0378">Hydrolase</keyword>
<dbReference type="Proteomes" id="UP000016926">
    <property type="component" value="Unassembled WGS sequence"/>
</dbReference>
<evidence type="ECO:0000256" key="4">
    <source>
        <dbReference type="ARBA" id="ARBA00022807"/>
    </source>
</evidence>
<dbReference type="SUPFAM" id="SSF54001">
    <property type="entry name" value="Cysteine proteinases"/>
    <property type="match status" value="1"/>
</dbReference>
<evidence type="ECO:0000256" key="3">
    <source>
        <dbReference type="ARBA" id="ARBA00022801"/>
    </source>
</evidence>
<dbReference type="GO" id="GO:0004198">
    <property type="term" value="F:calcium-dependent cysteine-type endopeptidase activity"/>
    <property type="evidence" value="ECO:0007669"/>
    <property type="project" value="InterPro"/>
</dbReference>
<gene>
    <name evidence="7" type="ORF">RHTO_04756</name>
</gene>
<sequence>MDKAASGFISYEAKRSSKRTVESQTSSSSRLFVNIHRSHARTDKLAQQITQADWAAKYQEAQTTGTRATKLELAGSYDAAFSAYISAAQTYLFLIRHTSDGETKQKLRAVSSRLVERAERIKQARKSEVRPVQRDVLALEEQDAVLEKGSLVNGLQLARWKADEGLSALPQPPLAPAQQAQGCTYRRATDILPDSNLLDERIRGQDIVQDNITDCSVVAALIVAGEHQARFGSKLALSCLYPQDATGLPVESPNGMYRARLLVNGVWRSIDLPSLIFFCDAAIDDKLPVTADGRPSFACTRQRDQLWPALVEKAYLTVMGGYDFAGSNSANDLYALSGWIPEYISLQSSFRSEKTWIRLRDGFQAGKCVLTVGTGKTTDAALVKAGLVPSHNYAVIDVREEAGRRVLVLVNPWRSTEPAETTEPDSWTAGLRRALLDSDGPATLVVDWDALSAHFASLHVNWDPSAFAASCTAHVSAPPASSTSTSTRPAYRHAVCLRLNVGSGARASSEIWLLAARHTSNPFEKGECMGITVSRSLGGSPGDANLRLDDASSLSDNLYDLYRFLPESGADTYDLVVTHEGSAADFAVTLRAYSNDRVNFVAGPPPLPYAREIRGGWTTSTAGGNHTCYTFLNNPQYSLKLSPPPGSSTRTAELHVVAETDKDSPINARVVFGKGERIDRMEDRDLLAGDASYSYGRSSCSSARATAGSYTLVVSSFQPQHLADFSVSVKSNFIVELSPIPPEGAGMYARQAKGCWTPGADGGSKDVLRNPRFTLRLETTTNVKIRLQTPTEPKLVSLFVYSVGSDGEPDKLVATSGSYADYPCGVVTPLFRLDPREHGYIVIPSTYQAAVHVPFQLLLYADAPVCFTAASR</sequence>
<dbReference type="SMART" id="SM00230">
    <property type="entry name" value="CysPc"/>
    <property type="match status" value="1"/>
</dbReference>
<dbReference type="RefSeq" id="XP_016275696.1">
    <property type="nucleotide sequence ID" value="XM_016418420.1"/>
</dbReference>
<dbReference type="InterPro" id="IPR051297">
    <property type="entry name" value="PalB/RIM13"/>
</dbReference>
<dbReference type="Gene3D" id="1.20.58.80">
    <property type="entry name" value="Phosphotransferase system, lactose/cellobiose-type IIA subunit"/>
    <property type="match status" value="1"/>
</dbReference>
<dbReference type="SUPFAM" id="SSF116846">
    <property type="entry name" value="MIT domain"/>
    <property type="match status" value="1"/>
</dbReference>
<keyword evidence="4 5" id="KW-0788">Thiol protease</keyword>
<accession>M7WVF4</accession>
<comment type="similarity">
    <text evidence="1">Belongs to the peptidase C2 family. PalB/RIM13 subfamily.</text>
</comment>
<evidence type="ECO:0000256" key="2">
    <source>
        <dbReference type="ARBA" id="ARBA00022670"/>
    </source>
</evidence>
<dbReference type="Gene3D" id="2.60.120.380">
    <property type="match status" value="2"/>
</dbReference>
<organism evidence="7 8">
    <name type="scientific">Rhodotorula toruloides (strain NP11)</name>
    <name type="common">Yeast</name>
    <name type="synonym">Rhodosporidium toruloides</name>
    <dbReference type="NCBI Taxonomy" id="1130832"/>
    <lineage>
        <taxon>Eukaryota</taxon>
        <taxon>Fungi</taxon>
        <taxon>Dikarya</taxon>
        <taxon>Basidiomycota</taxon>
        <taxon>Pucciniomycotina</taxon>
        <taxon>Microbotryomycetes</taxon>
        <taxon>Sporidiobolales</taxon>
        <taxon>Sporidiobolaceae</taxon>
        <taxon>Rhodotorula</taxon>
    </lineage>
</organism>
<dbReference type="InterPro" id="IPR036213">
    <property type="entry name" value="Calpain_III_sf"/>
</dbReference>
<dbReference type="InterPro" id="IPR036181">
    <property type="entry name" value="MIT_dom_sf"/>
</dbReference>
<reference evidence="7 8" key="1">
    <citation type="journal article" date="2012" name="Nat. Commun.">
        <title>A multi-omic map of the lipid-producing yeast Rhodosporidium toruloides.</title>
        <authorList>
            <person name="Zhu Z."/>
            <person name="Zhang S."/>
            <person name="Liu H."/>
            <person name="Shen H."/>
            <person name="Lin X."/>
            <person name="Yang F."/>
            <person name="Zhou Y.J."/>
            <person name="Jin G."/>
            <person name="Ye M."/>
            <person name="Zou H."/>
            <person name="Zou H."/>
            <person name="Zhao Z.K."/>
        </authorList>
    </citation>
    <scope>NUCLEOTIDE SEQUENCE [LARGE SCALE GENOMIC DNA]</scope>
    <source>
        <strain evidence="7 8">NP11</strain>
    </source>
</reference>
<dbReference type="OrthoDB" id="167576at2759"/>
<keyword evidence="2 5" id="KW-0645">Protease</keyword>
<feature type="active site" evidence="5">
    <location>
        <position position="215"/>
    </location>
</feature>
<dbReference type="SUPFAM" id="SSF49758">
    <property type="entry name" value="Calpain large subunit, middle domain (domain III)"/>
    <property type="match status" value="2"/>
</dbReference>
<dbReference type="HOGENOM" id="CLU_006770_0_0_1"/>
<feature type="active site" evidence="5">
    <location>
        <position position="411"/>
    </location>
</feature>
<dbReference type="AlphaFoldDB" id="M7WVF4"/>
<dbReference type="GO" id="GO:0006508">
    <property type="term" value="P:proteolysis"/>
    <property type="evidence" value="ECO:0007669"/>
    <property type="project" value="UniProtKB-KW"/>
</dbReference>
<feature type="active site" evidence="5">
    <location>
        <position position="391"/>
    </location>
</feature>
<dbReference type="Pfam" id="PF00648">
    <property type="entry name" value="Peptidase_C2"/>
    <property type="match status" value="1"/>
</dbReference>
<keyword evidence="8" id="KW-1185">Reference proteome</keyword>
<dbReference type="InterPro" id="IPR001300">
    <property type="entry name" value="Peptidase_C2_calpain_cat"/>
</dbReference>
<dbReference type="PANTHER" id="PTHR46143:SF1">
    <property type="entry name" value="CALPAIN-7"/>
    <property type="match status" value="1"/>
</dbReference>
<evidence type="ECO:0000259" key="6">
    <source>
        <dbReference type="PROSITE" id="PS50203"/>
    </source>
</evidence>
<dbReference type="GeneID" id="27368769"/>
<evidence type="ECO:0000313" key="7">
    <source>
        <dbReference type="EMBL" id="EMS24577.1"/>
    </source>
</evidence>